<name>A0A4R7JAZ1_9ACTN</name>
<dbReference type="Gene3D" id="2.30.110.10">
    <property type="entry name" value="Electron Transport, Fmn-binding Protein, Chain A"/>
    <property type="match status" value="1"/>
</dbReference>
<keyword evidence="6" id="KW-1185">Reference proteome</keyword>
<reference evidence="5 6" key="1">
    <citation type="submission" date="2019-03" db="EMBL/GenBank/DDBJ databases">
        <title>Genomic Encyclopedia of Archaeal and Bacterial Type Strains, Phase II (KMG-II): from individual species to whole genera.</title>
        <authorList>
            <person name="Goeker M."/>
        </authorList>
    </citation>
    <scope>NUCLEOTIDE SEQUENCE [LARGE SCALE GENOMIC DNA]</scope>
    <source>
        <strain evidence="5 6">DSM 24323</strain>
    </source>
</reference>
<dbReference type="PANTHER" id="PTHR30466">
    <property type="entry name" value="FLAVIN REDUCTASE"/>
    <property type="match status" value="1"/>
</dbReference>
<dbReference type="Proteomes" id="UP000295371">
    <property type="component" value="Unassembled WGS sequence"/>
</dbReference>
<keyword evidence="2" id="KW-0560">Oxidoreductase</keyword>
<dbReference type="GO" id="GO:0010181">
    <property type="term" value="F:FMN binding"/>
    <property type="evidence" value="ECO:0007669"/>
    <property type="project" value="InterPro"/>
</dbReference>
<dbReference type="InterPro" id="IPR012349">
    <property type="entry name" value="Split_barrel_FMN-bd"/>
</dbReference>
<evidence type="ECO:0000256" key="3">
    <source>
        <dbReference type="SAM" id="MobiDB-lite"/>
    </source>
</evidence>
<proteinExistence type="inferred from homology"/>
<dbReference type="OrthoDB" id="9792858at2"/>
<evidence type="ECO:0000259" key="4">
    <source>
        <dbReference type="SMART" id="SM00903"/>
    </source>
</evidence>
<protein>
    <submittedName>
        <fullName evidence="5">Flavin reductase (DIM6/NTAB) family NADH-FMN oxidoreductase RutF</fullName>
    </submittedName>
</protein>
<dbReference type="Pfam" id="PF01613">
    <property type="entry name" value="Flavin_Reduct"/>
    <property type="match status" value="1"/>
</dbReference>
<dbReference type="AlphaFoldDB" id="A0A4R7JAZ1"/>
<dbReference type="InterPro" id="IPR050268">
    <property type="entry name" value="NADH-dep_flavin_reductase"/>
</dbReference>
<sequence>MSWDHPWAESALPLDQDHPPVAIVPPVPTDPAALRGMFAQHPDGITAVAACPDGATPVGMVVTSFSVGISFDPPLVLFSAQSSSRTWRQLAGASRLGVSVLAAQHAVAVRQLASRSGDRFAGIDIHRTESGAVFVDGARLWLECSIYSETEVGDHRLVLLEVHSASSHRTAAPLIYHDHQTLVLDTEPG</sequence>
<gene>
    <name evidence="5" type="ORF">CLV29_1201</name>
</gene>
<organism evidence="5 6">
    <name type="scientific">Naumannella halotolerans</name>
    <dbReference type="NCBI Taxonomy" id="993414"/>
    <lineage>
        <taxon>Bacteria</taxon>
        <taxon>Bacillati</taxon>
        <taxon>Actinomycetota</taxon>
        <taxon>Actinomycetes</taxon>
        <taxon>Propionibacteriales</taxon>
        <taxon>Propionibacteriaceae</taxon>
        <taxon>Naumannella</taxon>
    </lineage>
</organism>
<comment type="similarity">
    <text evidence="1">Belongs to the non-flavoprotein flavin reductase family.</text>
</comment>
<dbReference type="SMART" id="SM00903">
    <property type="entry name" value="Flavin_Reduct"/>
    <property type="match status" value="1"/>
</dbReference>
<accession>A0A4R7JAZ1</accession>
<feature type="domain" description="Flavin reductase like" evidence="4">
    <location>
        <begin position="38"/>
        <end position="180"/>
    </location>
</feature>
<dbReference type="EMBL" id="SOAW01000001">
    <property type="protein sequence ID" value="TDT33579.1"/>
    <property type="molecule type" value="Genomic_DNA"/>
</dbReference>
<dbReference type="PANTHER" id="PTHR30466:SF11">
    <property type="entry name" value="FLAVIN-DEPENDENT MONOOXYGENASE, REDUCTASE SUBUNIT HSAB"/>
    <property type="match status" value="1"/>
</dbReference>
<dbReference type="SUPFAM" id="SSF50475">
    <property type="entry name" value="FMN-binding split barrel"/>
    <property type="match status" value="1"/>
</dbReference>
<dbReference type="GO" id="GO:0042602">
    <property type="term" value="F:riboflavin reductase (NADPH) activity"/>
    <property type="evidence" value="ECO:0007669"/>
    <property type="project" value="TreeGrafter"/>
</dbReference>
<dbReference type="InterPro" id="IPR002563">
    <property type="entry name" value="Flavin_Rdtase-like_dom"/>
</dbReference>
<evidence type="ECO:0000256" key="1">
    <source>
        <dbReference type="ARBA" id="ARBA00008898"/>
    </source>
</evidence>
<feature type="region of interest" description="Disordered" evidence="3">
    <location>
        <begin position="1"/>
        <end position="20"/>
    </location>
</feature>
<evidence type="ECO:0000313" key="6">
    <source>
        <dbReference type="Proteomes" id="UP000295371"/>
    </source>
</evidence>
<comment type="caution">
    <text evidence="5">The sequence shown here is derived from an EMBL/GenBank/DDBJ whole genome shotgun (WGS) entry which is preliminary data.</text>
</comment>
<evidence type="ECO:0000256" key="2">
    <source>
        <dbReference type="ARBA" id="ARBA00023002"/>
    </source>
</evidence>
<evidence type="ECO:0000313" key="5">
    <source>
        <dbReference type="EMBL" id="TDT33579.1"/>
    </source>
</evidence>